<keyword evidence="7" id="KW-0813">Transport</keyword>
<evidence type="ECO:0000256" key="6">
    <source>
        <dbReference type="ARBA" id="ARBA00023136"/>
    </source>
</evidence>
<keyword evidence="6" id="KW-0472">Membrane</keyword>
<protein>
    <submittedName>
        <fullName evidence="8">Biopolymer transporter ExbD</fullName>
    </submittedName>
</protein>
<dbReference type="EMBL" id="VYQF01000002">
    <property type="protein sequence ID" value="KAA9039124.1"/>
    <property type="molecule type" value="Genomic_DNA"/>
</dbReference>
<evidence type="ECO:0000256" key="5">
    <source>
        <dbReference type="ARBA" id="ARBA00022989"/>
    </source>
</evidence>
<keyword evidence="7" id="KW-0653">Protein transport</keyword>
<evidence type="ECO:0000313" key="9">
    <source>
        <dbReference type="Proteomes" id="UP000326903"/>
    </source>
</evidence>
<name>A0A5J5IG00_9BACT</name>
<dbReference type="GO" id="GO:0005886">
    <property type="term" value="C:plasma membrane"/>
    <property type="evidence" value="ECO:0007669"/>
    <property type="project" value="UniProtKB-SubCell"/>
</dbReference>
<proteinExistence type="inferred from homology"/>
<dbReference type="Pfam" id="PF02472">
    <property type="entry name" value="ExbD"/>
    <property type="match status" value="1"/>
</dbReference>
<comment type="subcellular location">
    <subcellularLocation>
        <location evidence="1">Cell membrane</location>
        <topology evidence="1">Single-pass membrane protein</topology>
    </subcellularLocation>
    <subcellularLocation>
        <location evidence="7">Cell membrane</location>
        <topology evidence="7">Single-pass type II membrane protein</topology>
    </subcellularLocation>
</comment>
<evidence type="ECO:0000313" key="8">
    <source>
        <dbReference type="EMBL" id="KAA9039124.1"/>
    </source>
</evidence>
<dbReference type="InterPro" id="IPR003400">
    <property type="entry name" value="ExbD"/>
</dbReference>
<reference evidence="8 9" key="1">
    <citation type="submission" date="2019-09" db="EMBL/GenBank/DDBJ databases">
        <title>Draft genome sequence of Ginsengibacter sp. BR5-29.</title>
        <authorList>
            <person name="Im W.-T."/>
        </authorList>
    </citation>
    <scope>NUCLEOTIDE SEQUENCE [LARGE SCALE GENOMIC DNA]</scope>
    <source>
        <strain evidence="8 9">BR5-29</strain>
    </source>
</reference>
<comment type="similarity">
    <text evidence="2 7">Belongs to the ExbD/TolR family.</text>
</comment>
<evidence type="ECO:0000256" key="3">
    <source>
        <dbReference type="ARBA" id="ARBA00022475"/>
    </source>
</evidence>
<keyword evidence="4 7" id="KW-0812">Transmembrane</keyword>
<keyword evidence="9" id="KW-1185">Reference proteome</keyword>
<keyword evidence="5" id="KW-1133">Transmembrane helix</keyword>
<dbReference type="RefSeq" id="WP_150414530.1">
    <property type="nucleotide sequence ID" value="NZ_VYQF01000002.1"/>
</dbReference>
<evidence type="ECO:0000256" key="1">
    <source>
        <dbReference type="ARBA" id="ARBA00004162"/>
    </source>
</evidence>
<dbReference type="Proteomes" id="UP000326903">
    <property type="component" value="Unassembled WGS sequence"/>
</dbReference>
<evidence type="ECO:0000256" key="2">
    <source>
        <dbReference type="ARBA" id="ARBA00005811"/>
    </source>
</evidence>
<dbReference type="PANTHER" id="PTHR30558">
    <property type="entry name" value="EXBD MEMBRANE COMPONENT OF PMF-DRIVEN MACROMOLECULE IMPORT SYSTEM"/>
    <property type="match status" value="1"/>
</dbReference>
<dbReference type="GO" id="GO:0015031">
    <property type="term" value="P:protein transport"/>
    <property type="evidence" value="ECO:0007669"/>
    <property type="project" value="UniProtKB-KW"/>
</dbReference>
<gene>
    <name evidence="8" type="ORF">FW778_09810</name>
</gene>
<evidence type="ECO:0000256" key="4">
    <source>
        <dbReference type="ARBA" id="ARBA00022692"/>
    </source>
</evidence>
<sequence length="216" mass="24010">MGRAKIKRGSTNVDMTAMCDVAFLLLSFFILTGQFKPSEAVEVNPPSSVSNKHAPQKDAFLVSIDKDDRVFLNLTDDIKGDIWDELVKEKNLNVSAQDRKDFMGTDFIGVPFSQLLQFIKIPSEQKKNIKMPGIPIDSTNNELEAWISAASTAGQGKKLNFLIKGDNSSKYFAFGRVIDAFKKNDIFKYNLVTNAEDVPPGTVLYEENLKAQHGGK</sequence>
<dbReference type="PANTHER" id="PTHR30558:SF3">
    <property type="entry name" value="BIOPOLYMER TRANSPORT PROTEIN EXBD-RELATED"/>
    <property type="match status" value="1"/>
</dbReference>
<dbReference type="AlphaFoldDB" id="A0A5J5IG00"/>
<comment type="caution">
    <text evidence="8">The sequence shown here is derived from an EMBL/GenBank/DDBJ whole genome shotgun (WGS) entry which is preliminary data.</text>
</comment>
<organism evidence="8 9">
    <name type="scientific">Ginsengibacter hankyongi</name>
    <dbReference type="NCBI Taxonomy" id="2607284"/>
    <lineage>
        <taxon>Bacteria</taxon>
        <taxon>Pseudomonadati</taxon>
        <taxon>Bacteroidota</taxon>
        <taxon>Chitinophagia</taxon>
        <taxon>Chitinophagales</taxon>
        <taxon>Chitinophagaceae</taxon>
        <taxon>Ginsengibacter</taxon>
    </lineage>
</organism>
<evidence type="ECO:0000256" key="7">
    <source>
        <dbReference type="RuleBase" id="RU003879"/>
    </source>
</evidence>
<keyword evidence="3" id="KW-1003">Cell membrane</keyword>
<accession>A0A5J5IG00</accession>
<dbReference type="GO" id="GO:0022857">
    <property type="term" value="F:transmembrane transporter activity"/>
    <property type="evidence" value="ECO:0007669"/>
    <property type="project" value="InterPro"/>
</dbReference>